<dbReference type="PANTHER" id="PTHR30620">
    <property type="entry name" value="PERIPLASMIC BETA-GLUCOSIDASE-RELATED"/>
    <property type="match status" value="1"/>
</dbReference>
<dbReference type="AlphaFoldDB" id="A0A419W9N1"/>
<dbReference type="PANTHER" id="PTHR30620:SF16">
    <property type="entry name" value="LYSOSOMAL BETA GLUCOSIDASE"/>
    <property type="match status" value="1"/>
</dbReference>
<protein>
    <recommendedName>
        <fullName evidence="3">beta-glucosidase</fullName>
        <ecNumber evidence="3">3.2.1.21</ecNumber>
    </recommendedName>
</protein>
<comment type="similarity">
    <text evidence="2">Belongs to the glycosyl hydrolase 3 family.</text>
</comment>
<reference evidence="9 10" key="1">
    <citation type="submission" date="2018-09" db="EMBL/GenBank/DDBJ databases">
        <title>Genomic Encyclopedia of Archaeal and Bacterial Type Strains, Phase II (KMG-II): from individual species to whole genera.</title>
        <authorList>
            <person name="Goeker M."/>
        </authorList>
    </citation>
    <scope>NUCLEOTIDE SEQUENCE [LARGE SCALE GENOMIC DNA]</scope>
    <source>
        <strain evidence="9 10">DSM 27148</strain>
    </source>
</reference>
<dbReference type="InterPro" id="IPR013783">
    <property type="entry name" value="Ig-like_fold"/>
</dbReference>
<dbReference type="FunFam" id="2.60.40.10:FF:000495">
    <property type="entry name" value="Periplasmic beta-glucosidase"/>
    <property type="match status" value="1"/>
</dbReference>
<keyword evidence="5" id="KW-0378">Hydrolase</keyword>
<dbReference type="Pfam" id="PF01915">
    <property type="entry name" value="Glyco_hydro_3_C"/>
    <property type="match status" value="1"/>
</dbReference>
<proteinExistence type="inferred from homology"/>
<dbReference type="Pfam" id="PF00933">
    <property type="entry name" value="Glyco_hydro_3"/>
    <property type="match status" value="1"/>
</dbReference>
<dbReference type="InterPro" id="IPR026891">
    <property type="entry name" value="Fn3-like"/>
</dbReference>
<dbReference type="InterPro" id="IPR001764">
    <property type="entry name" value="Glyco_hydro_3_N"/>
</dbReference>
<dbReference type="Gene3D" id="3.40.50.1700">
    <property type="entry name" value="Glycoside hydrolase family 3 C-terminal domain"/>
    <property type="match status" value="1"/>
</dbReference>
<feature type="chain" id="PRO_5019568736" description="beta-glucosidase" evidence="7">
    <location>
        <begin position="20"/>
        <end position="737"/>
    </location>
</feature>
<keyword evidence="4 7" id="KW-0732">Signal</keyword>
<feature type="signal peptide" evidence="7">
    <location>
        <begin position="1"/>
        <end position="19"/>
    </location>
</feature>
<dbReference type="SUPFAM" id="SSF51445">
    <property type="entry name" value="(Trans)glycosidases"/>
    <property type="match status" value="1"/>
</dbReference>
<evidence type="ECO:0000256" key="7">
    <source>
        <dbReference type="SAM" id="SignalP"/>
    </source>
</evidence>
<dbReference type="RefSeq" id="WP_120273399.1">
    <property type="nucleotide sequence ID" value="NZ_RAPN01000001.1"/>
</dbReference>
<dbReference type="Proteomes" id="UP000283387">
    <property type="component" value="Unassembled WGS sequence"/>
</dbReference>
<evidence type="ECO:0000256" key="4">
    <source>
        <dbReference type="ARBA" id="ARBA00022729"/>
    </source>
</evidence>
<dbReference type="OrthoDB" id="9805821at2"/>
<dbReference type="InterPro" id="IPR017853">
    <property type="entry name" value="GH"/>
</dbReference>
<dbReference type="GO" id="GO:0008422">
    <property type="term" value="F:beta-glucosidase activity"/>
    <property type="evidence" value="ECO:0007669"/>
    <property type="project" value="UniProtKB-EC"/>
</dbReference>
<evidence type="ECO:0000256" key="2">
    <source>
        <dbReference type="ARBA" id="ARBA00005336"/>
    </source>
</evidence>
<dbReference type="InterPro" id="IPR002772">
    <property type="entry name" value="Glyco_hydro_3_C"/>
</dbReference>
<dbReference type="Pfam" id="PF14310">
    <property type="entry name" value="Fn3-like"/>
    <property type="match status" value="1"/>
</dbReference>
<comment type="catalytic activity">
    <reaction evidence="1">
        <text>Hydrolysis of terminal, non-reducing beta-D-glucosyl residues with release of beta-D-glucose.</text>
        <dbReference type="EC" id="3.2.1.21"/>
    </reaction>
</comment>
<sequence length="737" mass="80062">MKKTLFILLILTISISVKAQGIEEKIDSLISRMTLDEKIGQLNQLSYDNIDSNITSQVENGNVGCILNELDAKIINAIQKVAVEKSRLHIPIVFARDVIHGFKTIFPIPLGQAASWNTKVAENGARVAAIEASSVGIRWTFAPMMDVTRDPRWGRVAESCGEDPYLTTAMSSAMIKGFQGDDLAEATSIAACAKHFAAYGFTESGKDYNTTHITERELHDVVLPPFKAAANMGCSTFMCSFNDIDGIPSSGNRHLLTDILRDQWGYDGVLDSDWASIQQMITWGFSEDLYQAAVQAMNAGVDMDMESYAFVQHLPEALANGDVKLADVDEAVRRILRLKFRLGLFDNPYVEVSDDSKFYLPNSLEQAKEAAIEGAVLLKNDGILPLQNVSSVAVVGPLADSGADQVGTWCFDAEPEHSVTPLMAIRDLCGRDTEVIYEAGLTYSRDTNEDEMMKAVESAKKADVILFFAGEEAVLSGEARCRADISLPGAQSQMLDELKKTGKPVVMIVMAGRPLTIGAEVELADATLYAFHGGTMAGPALADLLFGKAVPSGKLPISFPKMVGQVPVYYAHPNTGRPAENITLINEIPVGAKQTSLGFTSYFLDAGDGPLFPFGYGKSYTTFSYGDVKLSANTMAMDGSLTISCEVTNTGSYDGKEVVQLYIRDKAGSVVRPVKELKGFQKLFFKKGETKTVSFQLSASDLAFTHSDMEKYAEPGEFSVWIASDSQSGTPVVFDLK</sequence>
<feature type="domain" description="Fibronectin type III-like" evidence="8">
    <location>
        <begin position="657"/>
        <end position="726"/>
    </location>
</feature>
<dbReference type="FunFam" id="3.20.20.300:FF:000005">
    <property type="entry name" value="Periplasmic beta-glucosidase"/>
    <property type="match status" value="1"/>
</dbReference>
<dbReference type="EC" id="3.2.1.21" evidence="3"/>
<dbReference type="EMBL" id="RAPN01000001">
    <property type="protein sequence ID" value="RKD92159.1"/>
    <property type="molecule type" value="Genomic_DNA"/>
</dbReference>
<gene>
    <name evidence="9" type="ORF">BC643_2529</name>
</gene>
<evidence type="ECO:0000313" key="10">
    <source>
        <dbReference type="Proteomes" id="UP000283387"/>
    </source>
</evidence>
<dbReference type="PRINTS" id="PR00133">
    <property type="entry name" value="GLHYDRLASE3"/>
</dbReference>
<dbReference type="Gene3D" id="2.60.40.10">
    <property type="entry name" value="Immunoglobulins"/>
    <property type="match status" value="1"/>
</dbReference>
<dbReference type="SUPFAM" id="SSF52279">
    <property type="entry name" value="Beta-D-glucan exohydrolase, C-terminal domain"/>
    <property type="match status" value="1"/>
</dbReference>
<organism evidence="9 10">
    <name type="scientific">Mangrovibacterium diazotrophicum</name>
    <dbReference type="NCBI Taxonomy" id="1261403"/>
    <lineage>
        <taxon>Bacteria</taxon>
        <taxon>Pseudomonadati</taxon>
        <taxon>Bacteroidota</taxon>
        <taxon>Bacteroidia</taxon>
        <taxon>Marinilabiliales</taxon>
        <taxon>Prolixibacteraceae</taxon>
        <taxon>Mangrovibacterium</taxon>
    </lineage>
</organism>
<dbReference type="InterPro" id="IPR051915">
    <property type="entry name" value="Cellulose_Degrad_GH3"/>
</dbReference>
<dbReference type="InterPro" id="IPR036962">
    <property type="entry name" value="Glyco_hydro_3_N_sf"/>
</dbReference>
<dbReference type="InterPro" id="IPR036881">
    <property type="entry name" value="Glyco_hydro_3_C_sf"/>
</dbReference>
<evidence type="ECO:0000259" key="8">
    <source>
        <dbReference type="SMART" id="SM01217"/>
    </source>
</evidence>
<keyword evidence="10" id="KW-1185">Reference proteome</keyword>
<name>A0A419W9N1_9BACT</name>
<evidence type="ECO:0000256" key="5">
    <source>
        <dbReference type="ARBA" id="ARBA00022801"/>
    </source>
</evidence>
<evidence type="ECO:0000313" key="9">
    <source>
        <dbReference type="EMBL" id="RKD92159.1"/>
    </source>
</evidence>
<dbReference type="Gene3D" id="3.20.20.300">
    <property type="entry name" value="Glycoside hydrolase, family 3, N-terminal domain"/>
    <property type="match status" value="1"/>
</dbReference>
<dbReference type="NCBIfam" id="NF011678">
    <property type="entry name" value="PRK15098.1"/>
    <property type="match status" value="1"/>
</dbReference>
<comment type="caution">
    <text evidence="9">The sequence shown here is derived from an EMBL/GenBank/DDBJ whole genome shotgun (WGS) entry which is preliminary data.</text>
</comment>
<keyword evidence="6" id="KW-0326">Glycosidase</keyword>
<evidence type="ECO:0000256" key="1">
    <source>
        <dbReference type="ARBA" id="ARBA00000448"/>
    </source>
</evidence>
<evidence type="ECO:0000256" key="6">
    <source>
        <dbReference type="ARBA" id="ARBA00023295"/>
    </source>
</evidence>
<dbReference type="GO" id="GO:0009251">
    <property type="term" value="P:glucan catabolic process"/>
    <property type="evidence" value="ECO:0007669"/>
    <property type="project" value="TreeGrafter"/>
</dbReference>
<dbReference type="SMART" id="SM01217">
    <property type="entry name" value="Fn3_like"/>
    <property type="match status" value="1"/>
</dbReference>
<evidence type="ECO:0000256" key="3">
    <source>
        <dbReference type="ARBA" id="ARBA00012744"/>
    </source>
</evidence>
<accession>A0A419W9N1</accession>